<name>A0A9X1AF20_9HYPH</name>
<dbReference type="AlphaFoldDB" id="A0A9X1AF20"/>
<reference evidence="1" key="1">
    <citation type="journal article" date="2021" name="Microorganisms">
        <title>Phylogenomic Reconstruction and Metabolic Potential of the Genus Aminobacter.</title>
        <authorList>
            <person name="Artuso I."/>
            <person name="Turrini P."/>
            <person name="Pirolo M."/>
            <person name="Lugli G.A."/>
            <person name="Ventura M."/>
            <person name="Visca P."/>
        </authorList>
    </citation>
    <scope>NUCLEOTIDE SEQUENCE</scope>
    <source>
        <strain evidence="1">LMG 26462</strain>
    </source>
</reference>
<organism evidence="1 2">
    <name type="scientific">Aminobacter anthyllidis</name>
    <dbReference type="NCBI Taxonomy" id="1035067"/>
    <lineage>
        <taxon>Bacteria</taxon>
        <taxon>Pseudomonadati</taxon>
        <taxon>Pseudomonadota</taxon>
        <taxon>Alphaproteobacteria</taxon>
        <taxon>Hyphomicrobiales</taxon>
        <taxon>Phyllobacteriaceae</taxon>
        <taxon>Aminobacter</taxon>
    </lineage>
</organism>
<evidence type="ECO:0000313" key="2">
    <source>
        <dbReference type="Proteomes" id="UP001138921"/>
    </source>
</evidence>
<dbReference type="EMBL" id="JAFLWW010000007">
    <property type="protein sequence ID" value="MBT1158637.1"/>
    <property type="molecule type" value="Genomic_DNA"/>
</dbReference>
<proteinExistence type="predicted"/>
<keyword evidence="2" id="KW-1185">Reference proteome</keyword>
<gene>
    <name evidence="1" type="ORF">J1C56_23985</name>
</gene>
<accession>A0A9X1AF20</accession>
<dbReference type="Proteomes" id="UP001138921">
    <property type="component" value="Unassembled WGS sequence"/>
</dbReference>
<protein>
    <submittedName>
        <fullName evidence="1">Uncharacterized protein</fullName>
    </submittedName>
</protein>
<comment type="caution">
    <text evidence="1">The sequence shown here is derived from an EMBL/GenBank/DDBJ whole genome shotgun (WGS) entry which is preliminary data.</text>
</comment>
<sequence length="36" mass="3843">MKAIHEFDVQNMPVIVDVDAAGACIRTSALRNGGSR</sequence>
<reference evidence="1" key="2">
    <citation type="submission" date="2021-03" db="EMBL/GenBank/DDBJ databases">
        <authorList>
            <person name="Artuso I."/>
            <person name="Turrini P."/>
            <person name="Pirolo M."/>
            <person name="Lugli G.A."/>
            <person name="Ventura M."/>
            <person name="Visca P."/>
        </authorList>
    </citation>
    <scope>NUCLEOTIDE SEQUENCE</scope>
    <source>
        <strain evidence="1">LMG 26462</strain>
    </source>
</reference>
<evidence type="ECO:0000313" key="1">
    <source>
        <dbReference type="EMBL" id="MBT1158637.1"/>
    </source>
</evidence>